<proteinExistence type="predicted"/>
<dbReference type="Proteomes" id="UP000036902">
    <property type="component" value="Chromosome"/>
</dbReference>
<organism evidence="1 2">
    <name type="scientific">Thauera humireducens</name>
    <dbReference type="NCBI Taxonomy" id="1134435"/>
    <lineage>
        <taxon>Bacteria</taxon>
        <taxon>Pseudomonadati</taxon>
        <taxon>Pseudomonadota</taxon>
        <taxon>Betaproteobacteria</taxon>
        <taxon>Rhodocyclales</taxon>
        <taxon>Zoogloeaceae</taxon>
        <taxon>Thauera</taxon>
    </lineage>
</organism>
<evidence type="ECO:0000313" key="2">
    <source>
        <dbReference type="Proteomes" id="UP000036902"/>
    </source>
</evidence>
<dbReference type="EMBL" id="CP014646">
    <property type="protein sequence ID" value="AMO37088.1"/>
    <property type="molecule type" value="Genomic_DNA"/>
</dbReference>
<reference evidence="2" key="1">
    <citation type="submission" date="2016-03" db="EMBL/GenBank/DDBJ databases">
        <authorList>
            <person name="Ma C."/>
            <person name="Zhou S."/>
            <person name="Yang G."/>
        </authorList>
    </citation>
    <scope>NUCLEOTIDE SEQUENCE [LARGE SCALE GENOMIC DNA]</scope>
    <source>
        <strain evidence="2">SgZ-1</strain>
    </source>
</reference>
<accession>A0A127K564</accession>
<gene>
    <name evidence="1" type="ORF">AC731_009050</name>
</gene>
<keyword evidence="2" id="KW-1185">Reference proteome</keyword>
<sequence length="305" mass="33056">MTDNMNPPLASIIAWIEEIRRVECASFVDVALRLPEVWSVIRAQGLARRTIAQACGWPLRLSRDAIQTQSANSLGVTLLNFGADCAIGLWQYAPRTCHLMHVEGKFHDACALVHASVAEATEDEASALEDTELHSRGSLEAGLRLDFEGVKRTLDARGEAHLRSLLPMMPEEGCATTGGWVLDLPSLIVARVLEHSRIAFEVPDSVRDPRARAAYPGGFHLTRASVVLGFGDPRHSQYEVASTATPRVVLVDEQLLDSPGWLVAFLHHVVESLAEVGVSAADSLGSLSLSAFIQLSPPEAAKKRS</sequence>
<evidence type="ECO:0000313" key="1">
    <source>
        <dbReference type="EMBL" id="AMO37088.1"/>
    </source>
</evidence>
<protein>
    <submittedName>
        <fullName evidence="1">Uncharacterized protein</fullName>
    </submittedName>
</protein>
<dbReference type="AlphaFoldDB" id="A0A127K564"/>
<name>A0A127K564_9RHOO</name>
<dbReference type="KEGG" id="thu:AC731_009050"/>
<dbReference type="RefSeq" id="WP_048705408.1">
    <property type="nucleotide sequence ID" value="NZ_CP014646.1"/>
</dbReference>